<gene>
    <name evidence="3" type="ORF">SAMN05216554_1020</name>
</gene>
<dbReference type="InterPro" id="IPR029068">
    <property type="entry name" value="Glyas_Bleomycin-R_OHBP_Dase"/>
</dbReference>
<dbReference type="PANTHER" id="PTHR43048:SF3">
    <property type="entry name" value="METHYLMALONYL-COA EPIMERASE, MITOCHONDRIAL"/>
    <property type="match status" value="1"/>
</dbReference>
<feature type="domain" description="VOC" evidence="2">
    <location>
        <begin position="2"/>
        <end position="121"/>
    </location>
</feature>
<dbReference type="InterPro" id="IPR004360">
    <property type="entry name" value="Glyas_Fos-R_dOase_dom"/>
</dbReference>
<dbReference type="AlphaFoldDB" id="A0A1H3LJS2"/>
<accession>A0A1H3LJS2</accession>
<organism evidence="3 4">
    <name type="scientific">Herbiconiux ginsengi</name>
    <dbReference type="NCBI Taxonomy" id="381665"/>
    <lineage>
        <taxon>Bacteria</taxon>
        <taxon>Bacillati</taxon>
        <taxon>Actinomycetota</taxon>
        <taxon>Actinomycetes</taxon>
        <taxon>Micrococcales</taxon>
        <taxon>Microbacteriaceae</taxon>
        <taxon>Herbiconiux</taxon>
    </lineage>
</organism>
<dbReference type="GO" id="GO:0046491">
    <property type="term" value="P:L-methylmalonyl-CoA metabolic process"/>
    <property type="evidence" value="ECO:0007669"/>
    <property type="project" value="TreeGrafter"/>
</dbReference>
<dbReference type="InterPro" id="IPR037523">
    <property type="entry name" value="VOC_core"/>
</dbReference>
<dbReference type="STRING" id="381665.SAMN05216554_1020"/>
<dbReference type="GO" id="GO:0046872">
    <property type="term" value="F:metal ion binding"/>
    <property type="evidence" value="ECO:0007669"/>
    <property type="project" value="UniProtKB-KW"/>
</dbReference>
<evidence type="ECO:0000313" key="4">
    <source>
        <dbReference type="Proteomes" id="UP000198891"/>
    </source>
</evidence>
<dbReference type="EMBL" id="FNPZ01000001">
    <property type="protein sequence ID" value="SDY64777.1"/>
    <property type="molecule type" value="Genomic_DNA"/>
</dbReference>
<evidence type="ECO:0000259" key="2">
    <source>
        <dbReference type="PROSITE" id="PS51819"/>
    </source>
</evidence>
<name>A0A1H3LJS2_9MICO</name>
<evidence type="ECO:0000313" key="3">
    <source>
        <dbReference type="EMBL" id="SDY64777.1"/>
    </source>
</evidence>
<dbReference type="SUPFAM" id="SSF54593">
    <property type="entry name" value="Glyoxalase/Bleomycin resistance protein/Dihydroxybiphenyl dioxygenase"/>
    <property type="match status" value="2"/>
</dbReference>
<dbReference type="Gene3D" id="3.10.180.10">
    <property type="entry name" value="2,3-Dihydroxybiphenyl 1,2-Dioxygenase, domain 1"/>
    <property type="match status" value="2"/>
</dbReference>
<evidence type="ECO:0000256" key="1">
    <source>
        <dbReference type="ARBA" id="ARBA00022723"/>
    </source>
</evidence>
<dbReference type="Proteomes" id="UP000198891">
    <property type="component" value="Unassembled WGS sequence"/>
</dbReference>
<keyword evidence="3" id="KW-0560">Oxidoreductase</keyword>
<keyword evidence="4" id="KW-1185">Reference proteome</keyword>
<keyword evidence="3" id="KW-0223">Dioxygenase</keyword>
<dbReference type="PANTHER" id="PTHR43048">
    <property type="entry name" value="METHYLMALONYL-COA EPIMERASE"/>
    <property type="match status" value="1"/>
</dbReference>
<sequence length="251" mass="27717">MPITAVVVHVADVQRAIDFYQHHLRAEVIERNDSGAVLDLVTANLELRHLPQGRPSIWKDDDATRGFRHVGLKVGDMDAVVESLDADGVPFRSRPFDIPDVGVRNAFFFDPDGTVIELVENHLHYHVVVDEEGVADERLLPTPDRPRFDHVGHTVEDLDAALERYTTVGFANIGRLQWPSMHLEFLRSGATVIELFKIPRPSVENAPVTDSYGFAGVILDSAPEGLVFVGDLSDGRSLFTDPDHLAVVAAS</sequence>
<dbReference type="PROSITE" id="PS51819">
    <property type="entry name" value="VOC"/>
    <property type="match status" value="1"/>
</dbReference>
<protein>
    <submittedName>
        <fullName evidence="3">Catechol-2,3-dioxygenase</fullName>
    </submittedName>
</protein>
<proteinExistence type="predicted"/>
<dbReference type="GO" id="GO:0004493">
    <property type="term" value="F:methylmalonyl-CoA epimerase activity"/>
    <property type="evidence" value="ECO:0007669"/>
    <property type="project" value="TreeGrafter"/>
</dbReference>
<dbReference type="Pfam" id="PF00903">
    <property type="entry name" value="Glyoxalase"/>
    <property type="match status" value="1"/>
</dbReference>
<dbReference type="OrthoDB" id="9798430at2"/>
<dbReference type="RefSeq" id="WP_092549638.1">
    <property type="nucleotide sequence ID" value="NZ_FNPZ01000001.1"/>
</dbReference>
<dbReference type="InterPro" id="IPR051785">
    <property type="entry name" value="MMCE/EMCE_epimerase"/>
</dbReference>
<reference evidence="3 4" key="1">
    <citation type="submission" date="2016-10" db="EMBL/GenBank/DDBJ databases">
        <authorList>
            <person name="de Groot N.N."/>
        </authorList>
    </citation>
    <scope>NUCLEOTIDE SEQUENCE [LARGE SCALE GENOMIC DNA]</scope>
    <source>
        <strain evidence="3 4">CGMCC 4.3491</strain>
    </source>
</reference>
<keyword evidence="1" id="KW-0479">Metal-binding</keyword>
<dbReference type="GO" id="GO:0051213">
    <property type="term" value="F:dioxygenase activity"/>
    <property type="evidence" value="ECO:0007669"/>
    <property type="project" value="UniProtKB-KW"/>
</dbReference>